<dbReference type="Pfam" id="PF04004">
    <property type="entry name" value="Leo1"/>
    <property type="match status" value="1"/>
</dbReference>
<gene>
    <name evidence="2" type="primary">LEO1</name>
    <name evidence="2" type="ORF">MBRA1_003025</name>
</gene>
<organism evidence="2 3">
    <name type="scientific">Malassezia brasiliensis</name>
    <dbReference type="NCBI Taxonomy" id="1821822"/>
    <lineage>
        <taxon>Eukaryota</taxon>
        <taxon>Fungi</taxon>
        <taxon>Dikarya</taxon>
        <taxon>Basidiomycota</taxon>
        <taxon>Ustilaginomycotina</taxon>
        <taxon>Malasseziomycetes</taxon>
        <taxon>Malasseziales</taxon>
        <taxon>Malasseziaceae</taxon>
        <taxon>Malassezia</taxon>
    </lineage>
</organism>
<dbReference type="Proteomes" id="UP001216638">
    <property type="component" value="Chromosome 3"/>
</dbReference>
<feature type="compositionally biased region" description="Basic residues" evidence="1">
    <location>
        <begin position="304"/>
        <end position="317"/>
    </location>
</feature>
<keyword evidence="3" id="KW-1185">Reference proteome</keyword>
<evidence type="ECO:0000256" key="1">
    <source>
        <dbReference type="SAM" id="MobiDB-lite"/>
    </source>
</evidence>
<accession>A0AAF0DVS1</accession>
<protein>
    <submittedName>
        <fullName evidence="2">Paf1 complex component</fullName>
    </submittedName>
</protein>
<evidence type="ECO:0000313" key="2">
    <source>
        <dbReference type="EMBL" id="WFC96368.1"/>
    </source>
</evidence>
<feature type="compositionally biased region" description="Basic and acidic residues" evidence="1">
    <location>
        <begin position="262"/>
        <end position="293"/>
    </location>
</feature>
<feature type="compositionally biased region" description="Acidic residues" evidence="1">
    <location>
        <begin position="13"/>
        <end position="24"/>
    </location>
</feature>
<dbReference type="GO" id="GO:0006368">
    <property type="term" value="P:transcription elongation by RNA polymerase II"/>
    <property type="evidence" value="ECO:0007669"/>
    <property type="project" value="InterPro"/>
</dbReference>
<dbReference type="GO" id="GO:1990269">
    <property type="term" value="F:RNA polymerase II C-terminal domain phosphoserine binding"/>
    <property type="evidence" value="ECO:0007669"/>
    <property type="project" value="TreeGrafter"/>
</dbReference>
<dbReference type="AlphaFoldDB" id="A0AAF0DVS1"/>
<feature type="compositionally biased region" description="Basic and acidic residues" evidence="1">
    <location>
        <begin position="373"/>
        <end position="404"/>
    </location>
</feature>
<feature type="compositionally biased region" description="Acidic residues" evidence="1">
    <location>
        <begin position="339"/>
        <end position="357"/>
    </location>
</feature>
<sequence>MEAERSAAPPDTLAEDLFGDDDDVVMERKVPQEAPKDKSSDSELDDDADAEKHALEYLEDDTEAPAAPVVEERTAWLNIAQPPVRRTKPTLLARLPNFVRYRDQAFDAATWSEEQEEEAFHSNNAPYAELGDKDARSILRTSNTMRWRWHTGDDARDTPQSNARIVRWSDGTESLQLGTEFYDISQHTKSSAPAQDGGKLPLTYLFVPHAKEGILQAEGAVRTSLTFKPNLHSETHNRLASAIKHQRSARVVAGQEMFGALDPEREKERIERQLKESEKKRRREQQKARRNLDDFDDDLDLHGRRQGARSSQRRRSHAFADWSDDDEDLARDQVRRVDYEDDEDDGFIVHDESDEDMAEGKAETAMSEDETELADRNIEEFERVRREQREKDNNRLKRDASESE</sequence>
<feature type="region of interest" description="Disordered" evidence="1">
    <location>
        <begin position="1"/>
        <end position="67"/>
    </location>
</feature>
<dbReference type="EMBL" id="CP119953">
    <property type="protein sequence ID" value="WFC96368.1"/>
    <property type="molecule type" value="Genomic_DNA"/>
</dbReference>
<reference evidence="2" key="1">
    <citation type="submission" date="2023-03" db="EMBL/GenBank/DDBJ databases">
        <title>Mating type loci evolution in Malassezia.</title>
        <authorList>
            <person name="Coelho M.A."/>
        </authorList>
    </citation>
    <scope>NUCLEOTIDE SEQUENCE</scope>
    <source>
        <strain evidence="2">CBS 14135</strain>
    </source>
</reference>
<dbReference type="InterPro" id="IPR007149">
    <property type="entry name" value="Leo1"/>
</dbReference>
<dbReference type="GO" id="GO:0016593">
    <property type="term" value="C:Cdc73/Paf1 complex"/>
    <property type="evidence" value="ECO:0007669"/>
    <property type="project" value="InterPro"/>
</dbReference>
<dbReference type="PANTHER" id="PTHR23146:SF0">
    <property type="entry name" value="RNA POLYMERASE-ASSOCIATED PROTEIN LEO1"/>
    <property type="match status" value="1"/>
</dbReference>
<feature type="region of interest" description="Disordered" evidence="1">
    <location>
        <begin position="256"/>
        <end position="404"/>
    </location>
</feature>
<feature type="compositionally biased region" description="Basic and acidic residues" evidence="1">
    <location>
        <begin position="25"/>
        <end position="41"/>
    </location>
</feature>
<name>A0AAF0DVS1_9BASI</name>
<evidence type="ECO:0000313" key="3">
    <source>
        <dbReference type="Proteomes" id="UP001216638"/>
    </source>
</evidence>
<proteinExistence type="predicted"/>
<dbReference type="PANTHER" id="PTHR23146">
    <property type="entry name" value="LEO1 PROTEIN"/>
    <property type="match status" value="1"/>
</dbReference>
<dbReference type="GO" id="GO:0032968">
    <property type="term" value="P:positive regulation of transcription elongation by RNA polymerase II"/>
    <property type="evidence" value="ECO:0007669"/>
    <property type="project" value="TreeGrafter"/>
</dbReference>